<feature type="region of interest" description="Disordered" evidence="1">
    <location>
        <begin position="57"/>
        <end position="97"/>
    </location>
</feature>
<comment type="caution">
    <text evidence="2">The sequence shown here is derived from an EMBL/GenBank/DDBJ whole genome shotgun (WGS) entry which is preliminary data.</text>
</comment>
<dbReference type="Proteomes" id="UP001383192">
    <property type="component" value="Unassembled WGS sequence"/>
</dbReference>
<sequence>MPETRSSTRNASFNKRFDSDEPLAARSDTGGEDTDSEFERKVQELQDIRKRYKKKLKKLQEDNSRLRKQLDDRETQVQDRKSNGRNNGGSSKGKIKRLEDEVVQLRKARKRDKKEIEALRKKEIQKEAANLGGHNEDELDEVDDDHKRTLLLRRFADLIYCNTLPDEGEECCVCFEELELNKTSRHVLCDECLKGVSIGADETVKCPECREVHPRDDVEQVQYTETKRWDLLLDVAKAAMVLDSGHRGVEDTSEEERSENFVDDEEEEDDQASTATAGDTNNDVEHGEDEADLDPGPLPSTPPSTSPRKYTELSPAQKRHQMQQLAEERSRKRARR</sequence>
<feature type="region of interest" description="Disordered" evidence="1">
    <location>
        <begin position="1"/>
        <end position="39"/>
    </location>
</feature>
<keyword evidence="3" id="KW-1185">Reference proteome</keyword>
<feature type="compositionally biased region" description="Polar residues" evidence="1">
    <location>
        <begin position="1"/>
        <end position="13"/>
    </location>
</feature>
<feature type="compositionally biased region" description="Polar residues" evidence="1">
    <location>
        <begin position="272"/>
        <end position="281"/>
    </location>
</feature>
<dbReference type="AlphaFoldDB" id="A0AAW0EBE8"/>
<dbReference type="Gene3D" id="3.30.40.10">
    <property type="entry name" value="Zinc/RING finger domain, C3HC4 (zinc finger)"/>
    <property type="match status" value="1"/>
</dbReference>
<protein>
    <recommendedName>
        <fullName evidence="4">RING-type domain-containing protein</fullName>
    </recommendedName>
</protein>
<accession>A0AAW0EBE8</accession>
<evidence type="ECO:0000313" key="3">
    <source>
        <dbReference type="Proteomes" id="UP001383192"/>
    </source>
</evidence>
<evidence type="ECO:0000256" key="1">
    <source>
        <dbReference type="SAM" id="MobiDB-lite"/>
    </source>
</evidence>
<name>A0AAW0EBE8_9AGAR</name>
<feature type="compositionally biased region" description="Pro residues" evidence="1">
    <location>
        <begin position="296"/>
        <end position="305"/>
    </location>
</feature>
<dbReference type="InterPro" id="IPR013083">
    <property type="entry name" value="Znf_RING/FYVE/PHD"/>
</dbReference>
<feature type="compositionally biased region" description="Acidic residues" evidence="1">
    <location>
        <begin position="251"/>
        <end position="271"/>
    </location>
</feature>
<evidence type="ECO:0000313" key="2">
    <source>
        <dbReference type="EMBL" id="KAK7060489.1"/>
    </source>
</evidence>
<evidence type="ECO:0008006" key="4">
    <source>
        <dbReference type="Google" id="ProtNLM"/>
    </source>
</evidence>
<proteinExistence type="predicted"/>
<dbReference type="EMBL" id="JAYKXP010000003">
    <property type="protein sequence ID" value="KAK7060489.1"/>
    <property type="molecule type" value="Genomic_DNA"/>
</dbReference>
<feature type="region of interest" description="Disordered" evidence="1">
    <location>
        <begin position="245"/>
        <end position="336"/>
    </location>
</feature>
<dbReference type="SUPFAM" id="SSF57850">
    <property type="entry name" value="RING/U-box"/>
    <property type="match status" value="1"/>
</dbReference>
<feature type="compositionally biased region" description="Basic and acidic residues" evidence="1">
    <location>
        <begin position="58"/>
        <end position="82"/>
    </location>
</feature>
<organism evidence="2 3">
    <name type="scientific">Paramarasmius palmivorus</name>
    <dbReference type="NCBI Taxonomy" id="297713"/>
    <lineage>
        <taxon>Eukaryota</taxon>
        <taxon>Fungi</taxon>
        <taxon>Dikarya</taxon>
        <taxon>Basidiomycota</taxon>
        <taxon>Agaricomycotina</taxon>
        <taxon>Agaricomycetes</taxon>
        <taxon>Agaricomycetidae</taxon>
        <taxon>Agaricales</taxon>
        <taxon>Marasmiineae</taxon>
        <taxon>Marasmiaceae</taxon>
        <taxon>Paramarasmius</taxon>
    </lineage>
</organism>
<reference evidence="2 3" key="1">
    <citation type="submission" date="2024-01" db="EMBL/GenBank/DDBJ databases">
        <title>A draft genome for a cacao thread blight-causing isolate of Paramarasmius palmivorus.</title>
        <authorList>
            <person name="Baruah I.K."/>
            <person name="Bukari Y."/>
            <person name="Amoako-Attah I."/>
            <person name="Meinhardt L.W."/>
            <person name="Bailey B.A."/>
            <person name="Cohen S.P."/>
        </authorList>
    </citation>
    <scope>NUCLEOTIDE SEQUENCE [LARGE SCALE GENOMIC DNA]</scope>
    <source>
        <strain evidence="2 3">GH-12</strain>
    </source>
</reference>
<gene>
    <name evidence="2" type="ORF">VNI00_001254</name>
</gene>